<keyword evidence="2" id="KW-1185">Reference proteome</keyword>
<name>A0AA87YVW4_FICCA</name>
<evidence type="ECO:0000313" key="2">
    <source>
        <dbReference type="Proteomes" id="UP001187192"/>
    </source>
</evidence>
<gene>
    <name evidence="1" type="ORF">TIFTF001_000504</name>
</gene>
<dbReference type="EMBL" id="BTGU01000001">
    <property type="protein sequence ID" value="GMN24288.1"/>
    <property type="molecule type" value="Genomic_DNA"/>
</dbReference>
<reference evidence="1" key="1">
    <citation type="submission" date="2023-07" db="EMBL/GenBank/DDBJ databases">
        <title>draft genome sequence of fig (Ficus carica).</title>
        <authorList>
            <person name="Takahashi T."/>
            <person name="Nishimura K."/>
        </authorList>
    </citation>
    <scope>NUCLEOTIDE SEQUENCE</scope>
</reference>
<dbReference type="AlphaFoldDB" id="A0AA87YVW4"/>
<proteinExistence type="predicted"/>
<accession>A0AA87YVW4</accession>
<comment type="caution">
    <text evidence="1">The sequence shown here is derived from an EMBL/GenBank/DDBJ whole genome shotgun (WGS) entry which is preliminary data.</text>
</comment>
<dbReference type="Proteomes" id="UP001187192">
    <property type="component" value="Unassembled WGS sequence"/>
</dbReference>
<protein>
    <submittedName>
        <fullName evidence="1">Uncharacterized protein</fullName>
    </submittedName>
</protein>
<sequence>MSLSVFRSILNGIATRRRVVLLAAAWTVLLTVSVAVASFSPEIAFVKAISQTSSFSKSCGAKGFVRIPLNDPMEVLCFPAHMVRRSKLDFFVPTVFAALVVGGSACVVRSFGLWGEADA</sequence>
<dbReference type="PANTHER" id="PTHR34658">
    <property type="entry name" value="OS01G0151800 PROTEIN"/>
    <property type="match status" value="1"/>
</dbReference>
<evidence type="ECO:0000313" key="1">
    <source>
        <dbReference type="EMBL" id="GMN24288.1"/>
    </source>
</evidence>
<dbReference type="PANTHER" id="PTHR34658:SF5">
    <property type="entry name" value="PROTEIN, PUTATIVE-RELATED"/>
    <property type="match status" value="1"/>
</dbReference>
<organism evidence="1 2">
    <name type="scientific">Ficus carica</name>
    <name type="common">Common fig</name>
    <dbReference type="NCBI Taxonomy" id="3494"/>
    <lineage>
        <taxon>Eukaryota</taxon>
        <taxon>Viridiplantae</taxon>
        <taxon>Streptophyta</taxon>
        <taxon>Embryophyta</taxon>
        <taxon>Tracheophyta</taxon>
        <taxon>Spermatophyta</taxon>
        <taxon>Magnoliopsida</taxon>
        <taxon>eudicotyledons</taxon>
        <taxon>Gunneridae</taxon>
        <taxon>Pentapetalae</taxon>
        <taxon>rosids</taxon>
        <taxon>fabids</taxon>
        <taxon>Rosales</taxon>
        <taxon>Moraceae</taxon>
        <taxon>Ficeae</taxon>
        <taxon>Ficus</taxon>
    </lineage>
</organism>